<feature type="region of interest" description="Disordered" evidence="1">
    <location>
        <begin position="196"/>
        <end position="228"/>
    </location>
</feature>
<dbReference type="InterPro" id="IPR005183">
    <property type="entry name" value="DUF305_CopM-like"/>
</dbReference>
<dbReference type="Gene3D" id="1.20.1260.10">
    <property type="match status" value="1"/>
</dbReference>
<dbReference type="Pfam" id="PF03713">
    <property type="entry name" value="DUF305"/>
    <property type="match status" value="1"/>
</dbReference>
<reference evidence="3" key="1">
    <citation type="submission" date="2024-06" db="EMBL/GenBank/DDBJ databases">
        <title>Draft Genome Sequence of Deinococcus sonorensis Type Strain KR-87, a Biofilm Producing Representative of the Genus Deinococcus.</title>
        <authorList>
            <person name="Boren L.S."/>
            <person name="Grosso R.A."/>
            <person name="Hugenberg-Cox A.N."/>
            <person name="Hill J.T.E."/>
            <person name="Albert C.M."/>
            <person name="Tuohy J.M."/>
        </authorList>
    </citation>
    <scope>NUCLEOTIDE SEQUENCE</scope>
    <source>
        <strain evidence="3">KR-87</strain>
    </source>
</reference>
<feature type="compositionally biased region" description="Low complexity" evidence="1">
    <location>
        <begin position="196"/>
        <end position="219"/>
    </location>
</feature>
<dbReference type="InterPro" id="IPR012347">
    <property type="entry name" value="Ferritin-like"/>
</dbReference>
<gene>
    <name evidence="3" type="ORF">ABOD76_08930</name>
</gene>
<dbReference type="RefSeq" id="WP_350244489.1">
    <property type="nucleotide sequence ID" value="NZ_CP158299.1"/>
</dbReference>
<dbReference type="AlphaFoldDB" id="A0AAU7UDE0"/>
<protein>
    <submittedName>
        <fullName evidence="3">DUF305 domain-containing protein</fullName>
    </submittedName>
</protein>
<dbReference type="KEGG" id="dsc:ABOD76_08930"/>
<accession>A0AAU7UDE0</accession>
<name>A0AAU7UDE0_9DEIO</name>
<proteinExistence type="predicted"/>
<dbReference type="PANTHER" id="PTHR36933:SF1">
    <property type="entry name" value="SLL0788 PROTEIN"/>
    <property type="match status" value="1"/>
</dbReference>
<organism evidence="3">
    <name type="scientific">Deinococcus sonorensis KR-87</name>
    <dbReference type="NCBI Taxonomy" id="694439"/>
    <lineage>
        <taxon>Bacteria</taxon>
        <taxon>Thermotogati</taxon>
        <taxon>Deinococcota</taxon>
        <taxon>Deinococci</taxon>
        <taxon>Deinococcales</taxon>
        <taxon>Deinococcaceae</taxon>
        <taxon>Deinococcus</taxon>
    </lineage>
</organism>
<feature type="domain" description="DUF305" evidence="2">
    <location>
        <begin position="48"/>
        <end position="192"/>
    </location>
</feature>
<dbReference type="PANTHER" id="PTHR36933">
    <property type="entry name" value="SLL0788 PROTEIN"/>
    <property type="match status" value="1"/>
</dbReference>
<evidence type="ECO:0000259" key="2">
    <source>
        <dbReference type="Pfam" id="PF03713"/>
    </source>
</evidence>
<evidence type="ECO:0000313" key="3">
    <source>
        <dbReference type="EMBL" id="XBV86420.1"/>
    </source>
</evidence>
<sequence>MQAAPRRIRTPDSRRRWPVAVAAIVLLLALAALLPGMLRQWPAEGSQDVVFVRQMTQHHLQAIDMATRLRDRTQNRELRALALDIMLSQQDQVGQMRGWLSLWGLPWGGSGMTAEHAAAMGMATPAQVQQISTLPLAQAERQFLGLMIRHHQGALQMAGAVANGNGRSEVRTLARQIIATQRGEISLMQELLSARGGPLPAPAPAMDGMGSMDMGGHSMPPADAPQQP</sequence>
<dbReference type="EMBL" id="CP158299">
    <property type="protein sequence ID" value="XBV86420.1"/>
    <property type="molecule type" value="Genomic_DNA"/>
</dbReference>
<evidence type="ECO:0000256" key="1">
    <source>
        <dbReference type="SAM" id="MobiDB-lite"/>
    </source>
</evidence>